<dbReference type="GO" id="GO:0016491">
    <property type="term" value="F:oxidoreductase activity"/>
    <property type="evidence" value="ECO:0007669"/>
    <property type="project" value="UniProtKB-KW"/>
</dbReference>
<organism evidence="4 5">
    <name type="scientific">Elysia chlorotica</name>
    <name type="common">Eastern emerald elysia</name>
    <name type="synonym">Sea slug</name>
    <dbReference type="NCBI Taxonomy" id="188477"/>
    <lineage>
        <taxon>Eukaryota</taxon>
        <taxon>Metazoa</taxon>
        <taxon>Spiralia</taxon>
        <taxon>Lophotrochozoa</taxon>
        <taxon>Mollusca</taxon>
        <taxon>Gastropoda</taxon>
        <taxon>Heterobranchia</taxon>
        <taxon>Euthyneura</taxon>
        <taxon>Panpulmonata</taxon>
        <taxon>Sacoglossa</taxon>
        <taxon>Placobranchoidea</taxon>
        <taxon>Plakobranchidae</taxon>
        <taxon>Elysia</taxon>
    </lineage>
</organism>
<dbReference type="OrthoDB" id="47007at2759"/>
<evidence type="ECO:0000256" key="2">
    <source>
        <dbReference type="ARBA" id="ARBA00023002"/>
    </source>
</evidence>
<keyword evidence="2" id="KW-0560">Oxidoreductase</keyword>
<accession>A0A3S1GYP9</accession>
<dbReference type="Proteomes" id="UP000271974">
    <property type="component" value="Unassembled WGS sequence"/>
</dbReference>
<sequence>NMCVKDKVVLITGAASGLGLGMAHEFARNGSHLVVADLDLEKSEHVANELADTYGIKAIAVQMDVTNQQQVKDGIQATIDTFGRIDTVINNAGIQIISSIVEFKLSAWQKIFDIHMTGTMLVSQEAMKHMINLKTGGRIIVVGSLHSVAASKNKSAYVAAKHAQLGFVRAIAKEGAEHNISSNLLCPGFVLTPL</sequence>
<dbReference type="Pfam" id="PF00106">
    <property type="entry name" value="adh_short"/>
    <property type="match status" value="1"/>
</dbReference>
<dbReference type="PANTHER" id="PTHR43669">
    <property type="entry name" value="5-KETO-D-GLUCONATE 5-REDUCTASE"/>
    <property type="match status" value="1"/>
</dbReference>
<dbReference type="CDD" id="cd05233">
    <property type="entry name" value="SDR_c"/>
    <property type="match status" value="1"/>
</dbReference>
<evidence type="ECO:0008006" key="6">
    <source>
        <dbReference type="Google" id="ProtNLM"/>
    </source>
</evidence>
<dbReference type="InterPro" id="IPR036291">
    <property type="entry name" value="NAD(P)-bd_dom_sf"/>
</dbReference>
<evidence type="ECO:0000256" key="3">
    <source>
        <dbReference type="RuleBase" id="RU000363"/>
    </source>
</evidence>
<feature type="non-terminal residue" evidence="4">
    <location>
        <position position="1"/>
    </location>
</feature>
<comment type="similarity">
    <text evidence="1 3">Belongs to the short-chain dehydrogenases/reductases (SDR) family.</text>
</comment>
<dbReference type="PRINTS" id="PR00081">
    <property type="entry name" value="GDHRDH"/>
</dbReference>
<evidence type="ECO:0000313" key="5">
    <source>
        <dbReference type="Proteomes" id="UP000271974"/>
    </source>
</evidence>
<feature type="non-terminal residue" evidence="4">
    <location>
        <position position="194"/>
    </location>
</feature>
<evidence type="ECO:0000313" key="4">
    <source>
        <dbReference type="EMBL" id="RUS68808.1"/>
    </source>
</evidence>
<comment type="caution">
    <text evidence="4">The sequence shown here is derived from an EMBL/GenBank/DDBJ whole genome shotgun (WGS) entry which is preliminary data.</text>
</comment>
<reference evidence="4 5" key="1">
    <citation type="submission" date="2019-01" db="EMBL/GenBank/DDBJ databases">
        <title>A draft genome assembly of the solar-powered sea slug Elysia chlorotica.</title>
        <authorList>
            <person name="Cai H."/>
            <person name="Li Q."/>
            <person name="Fang X."/>
            <person name="Li J."/>
            <person name="Curtis N.E."/>
            <person name="Altenburger A."/>
            <person name="Shibata T."/>
            <person name="Feng M."/>
            <person name="Maeda T."/>
            <person name="Schwartz J.A."/>
            <person name="Shigenobu S."/>
            <person name="Lundholm N."/>
            <person name="Nishiyama T."/>
            <person name="Yang H."/>
            <person name="Hasebe M."/>
            <person name="Li S."/>
            <person name="Pierce S.K."/>
            <person name="Wang J."/>
        </authorList>
    </citation>
    <scope>NUCLEOTIDE SEQUENCE [LARGE SCALE GENOMIC DNA]</scope>
    <source>
        <strain evidence="4">EC2010</strain>
        <tissue evidence="4">Whole organism of an adult</tissue>
    </source>
</reference>
<dbReference type="PANTHER" id="PTHR43669:SF8">
    <property type="entry name" value="SHORT-CHAIN TYPE DEHYDROGENASE_REDUCTASE-RELATED"/>
    <property type="match status" value="1"/>
</dbReference>
<keyword evidence="5" id="KW-1185">Reference proteome</keyword>
<protein>
    <recommendedName>
        <fullName evidence="6">3-hydroxybutyrate dehydrogenase</fullName>
    </recommendedName>
</protein>
<gene>
    <name evidence="4" type="ORF">EGW08_023430</name>
</gene>
<dbReference type="FunFam" id="3.40.50.720:FF:000084">
    <property type="entry name" value="Short-chain dehydrogenase reductase"/>
    <property type="match status" value="1"/>
</dbReference>
<dbReference type="AlphaFoldDB" id="A0A3S1GYP9"/>
<proteinExistence type="inferred from homology"/>
<dbReference type="SUPFAM" id="SSF51735">
    <property type="entry name" value="NAD(P)-binding Rossmann-fold domains"/>
    <property type="match status" value="1"/>
</dbReference>
<dbReference type="STRING" id="188477.A0A3S1GYP9"/>
<dbReference type="EMBL" id="RQTK01002000">
    <property type="protein sequence ID" value="RUS68808.1"/>
    <property type="molecule type" value="Genomic_DNA"/>
</dbReference>
<evidence type="ECO:0000256" key="1">
    <source>
        <dbReference type="ARBA" id="ARBA00006484"/>
    </source>
</evidence>
<name>A0A3S1GYP9_ELYCH</name>
<dbReference type="InterPro" id="IPR002347">
    <property type="entry name" value="SDR_fam"/>
</dbReference>
<dbReference type="PRINTS" id="PR00080">
    <property type="entry name" value="SDRFAMILY"/>
</dbReference>
<dbReference type="Gene3D" id="3.40.50.720">
    <property type="entry name" value="NAD(P)-binding Rossmann-like Domain"/>
    <property type="match status" value="1"/>
</dbReference>